<evidence type="ECO:0000256" key="4">
    <source>
        <dbReference type="ARBA" id="ARBA00022695"/>
    </source>
</evidence>
<keyword evidence="4" id="KW-0548">Nucleotidyltransferase</keyword>
<evidence type="ECO:0000313" key="10">
    <source>
        <dbReference type="EMBL" id="AWX52886.1"/>
    </source>
</evidence>
<dbReference type="Pfam" id="PF03175">
    <property type="entry name" value="DNA_pol_B_2"/>
    <property type="match status" value="1"/>
</dbReference>
<keyword evidence="10" id="KW-0496">Mitochondrion</keyword>
<protein>
    <recommendedName>
        <fullName evidence="2">DNA-directed DNA polymerase</fullName>
        <ecNumber evidence="2">2.7.7.7</ecNumber>
    </recommendedName>
</protein>
<dbReference type="GO" id="GO:0000166">
    <property type="term" value="F:nucleotide binding"/>
    <property type="evidence" value="ECO:0007669"/>
    <property type="project" value="InterPro"/>
</dbReference>
<name>A0A2Z4M8S9_9AGAM</name>
<keyword evidence="3" id="KW-0808">Transferase</keyword>
<sequence length="114" mass="13353">MTCCFLKKRTMLLNMAINLKYYEDINSKNIFKDYVDTLYQLRLNYPKTDPLNYIAKFLLNSLYGKFGMIDLFPDITILDNTKSNSNFINKHSDDIIDEFLLGDKALIKHISVLN</sequence>
<dbReference type="GO" id="GO:0003677">
    <property type="term" value="F:DNA binding"/>
    <property type="evidence" value="ECO:0007669"/>
    <property type="project" value="UniProtKB-KW"/>
</dbReference>
<feature type="domain" description="DNA-directed DNA polymerase family B mitochondria/virus" evidence="9">
    <location>
        <begin position="25"/>
        <end position="91"/>
    </location>
</feature>
<evidence type="ECO:0000256" key="6">
    <source>
        <dbReference type="ARBA" id="ARBA00022932"/>
    </source>
</evidence>
<accession>A0A2Z4M8S9</accession>
<dbReference type="GO" id="GO:0006260">
    <property type="term" value="P:DNA replication"/>
    <property type="evidence" value="ECO:0007669"/>
    <property type="project" value="UniProtKB-KW"/>
</dbReference>
<keyword evidence="7" id="KW-0238">DNA-binding</keyword>
<geneLocation type="mitochondrion" evidence="10"/>
<dbReference type="Gene3D" id="1.10.287.690">
    <property type="entry name" value="Helix hairpin bin"/>
    <property type="match status" value="1"/>
</dbReference>
<evidence type="ECO:0000256" key="5">
    <source>
        <dbReference type="ARBA" id="ARBA00022705"/>
    </source>
</evidence>
<keyword evidence="6" id="KW-0239">DNA-directed DNA polymerase</keyword>
<evidence type="ECO:0000259" key="9">
    <source>
        <dbReference type="Pfam" id="PF03175"/>
    </source>
</evidence>
<comment type="similarity">
    <text evidence="1">Belongs to the DNA polymerase type-B family.</text>
</comment>
<evidence type="ECO:0000256" key="8">
    <source>
        <dbReference type="ARBA" id="ARBA00049244"/>
    </source>
</evidence>
<dbReference type="GO" id="GO:0003887">
    <property type="term" value="F:DNA-directed DNA polymerase activity"/>
    <property type="evidence" value="ECO:0007669"/>
    <property type="project" value="UniProtKB-KW"/>
</dbReference>
<dbReference type="GeneID" id="37500561"/>
<evidence type="ECO:0000256" key="1">
    <source>
        <dbReference type="ARBA" id="ARBA00005755"/>
    </source>
</evidence>
<reference evidence="10" key="1">
    <citation type="journal article" date="2019" name="Int. J. Biol. Macromol.">
        <title>Characterization and comparative analysis of six complete mitochondrial genomes from ectomycorrhizal fungi of the Lactarius genus and phylogenetic analysis of the Agaricomycetes.</title>
        <authorList>
            <person name="Li Q."/>
            <person name="Wang Q."/>
            <person name="Jin X."/>
            <person name="Chen Z."/>
            <person name="Xiong C."/>
            <person name="Li P."/>
            <person name="Liu Q."/>
            <person name="Huang W."/>
        </authorList>
    </citation>
    <scope>NUCLEOTIDE SEQUENCE</scope>
</reference>
<dbReference type="RefSeq" id="YP_009498179.1">
    <property type="nucleotide sequence ID" value="NC_038054.1"/>
</dbReference>
<dbReference type="AlphaFoldDB" id="A0A2Z4M8S9"/>
<dbReference type="EMBL" id="MH319474">
    <property type="protein sequence ID" value="AWX52886.1"/>
    <property type="molecule type" value="Genomic_DNA"/>
</dbReference>
<comment type="catalytic activity">
    <reaction evidence="8">
        <text>DNA(n) + a 2'-deoxyribonucleoside 5'-triphosphate = DNA(n+1) + diphosphate</text>
        <dbReference type="Rhea" id="RHEA:22508"/>
        <dbReference type="Rhea" id="RHEA-COMP:17339"/>
        <dbReference type="Rhea" id="RHEA-COMP:17340"/>
        <dbReference type="ChEBI" id="CHEBI:33019"/>
        <dbReference type="ChEBI" id="CHEBI:61560"/>
        <dbReference type="ChEBI" id="CHEBI:173112"/>
        <dbReference type="EC" id="2.7.7.7"/>
    </reaction>
</comment>
<organism evidence="10">
    <name type="scientific">Lactifluus volemus</name>
    <dbReference type="NCBI Taxonomy" id="71967"/>
    <lineage>
        <taxon>Eukaryota</taxon>
        <taxon>Fungi</taxon>
        <taxon>Dikarya</taxon>
        <taxon>Basidiomycota</taxon>
        <taxon>Agaricomycotina</taxon>
        <taxon>Agaricomycetes</taxon>
        <taxon>Russulales</taxon>
        <taxon>Russulaceae</taxon>
        <taxon>Lactifluus</taxon>
    </lineage>
</organism>
<keyword evidence="5" id="KW-0235">DNA replication</keyword>
<dbReference type="EC" id="2.7.7.7" evidence="2"/>
<evidence type="ECO:0000256" key="3">
    <source>
        <dbReference type="ARBA" id="ARBA00022679"/>
    </source>
</evidence>
<dbReference type="InterPro" id="IPR004868">
    <property type="entry name" value="DNA-dir_DNA_pol_B_mt/vir"/>
</dbReference>
<evidence type="ECO:0000256" key="7">
    <source>
        <dbReference type="ARBA" id="ARBA00023125"/>
    </source>
</evidence>
<evidence type="ECO:0000256" key="2">
    <source>
        <dbReference type="ARBA" id="ARBA00012417"/>
    </source>
</evidence>
<proteinExistence type="inferred from homology"/>
<dbReference type="InterPro" id="IPR043502">
    <property type="entry name" value="DNA/RNA_pol_sf"/>
</dbReference>
<dbReference type="SUPFAM" id="SSF56672">
    <property type="entry name" value="DNA/RNA polymerases"/>
    <property type="match status" value="1"/>
</dbReference>
<gene>
    <name evidence="10" type="primary">orf114</name>
</gene>